<dbReference type="AlphaFoldDB" id="A0A1B3XSC0"/>
<proteinExistence type="predicted"/>
<gene>
    <name evidence="2" type="ORF">ABE28_017270</name>
</gene>
<reference evidence="2 3" key="1">
    <citation type="submission" date="2016-08" db="EMBL/GenBank/DDBJ databases">
        <title>Complete genome sequence of Bacillus muralis G25-68, a strain with toxicity to nematodes.</title>
        <authorList>
            <person name="Zheng Z."/>
        </authorList>
    </citation>
    <scope>NUCLEOTIDE SEQUENCE [LARGE SCALE GENOMIC DNA]</scope>
    <source>
        <strain evidence="2 3">G25-68</strain>
    </source>
</reference>
<accession>A0A1B3XSC0</accession>
<keyword evidence="3" id="KW-1185">Reference proteome</keyword>
<dbReference type="Proteomes" id="UP000077926">
    <property type="component" value="Chromosome"/>
</dbReference>
<sequence length="67" mass="7612">MLQNKLVKSISIILTTVLFLSSILIISSSYFNSKQMKSATSQCYKNNGKVILEIHNSFTNEFSFECQ</sequence>
<dbReference type="KEGG" id="bmur:ABE28_017270"/>
<dbReference type="EMBL" id="CP017080">
    <property type="protein sequence ID" value="AOH56116.1"/>
    <property type="molecule type" value="Genomic_DNA"/>
</dbReference>
<keyword evidence="1" id="KW-0472">Membrane</keyword>
<evidence type="ECO:0000256" key="1">
    <source>
        <dbReference type="SAM" id="Phobius"/>
    </source>
</evidence>
<evidence type="ECO:0000313" key="2">
    <source>
        <dbReference type="EMBL" id="AOH56116.1"/>
    </source>
</evidence>
<keyword evidence="1" id="KW-0812">Transmembrane</keyword>
<organism evidence="2 3">
    <name type="scientific">Peribacillus muralis</name>
    <dbReference type="NCBI Taxonomy" id="264697"/>
    <lineage>
        <taxon>Bacteria</taxon>
        <taxon>Bacillati</taxon>
        <taxon>Bacillota</taxon>
        <taxon>Bacilli</taxon>
        <taxon>Bacillales</taxon>
        <taxon>Bacillaceae</taxon>
        <taxon>Peribacillus</taxon>
    </lineage>
</organism>
<evidence type="ECO:0000313" key="3">
    <source>
        <dbReference type="Proteomes" id="UP000077926"/>
    </source>
</evidence>
<protein>
    <submittedName>
        <fullName evidence="2">Uncharacterized protein</fullName>
    </submittedName>
</protein>
<keyword evidence="1" id="KW-1133">Transmembrane helix</keyword>
<name>A0A1B3XSC0_9BACI</name>
<feature type="transmembrane region" description="Helical" evidence="1">
    <location>
        <begin position="12"/>
        <end position="31"/>
    </location>
</feature>